<accession>A0ABV7YBB2</accession>
<dbReference type="EMBL" id="JBHRZH010000012">
    <property type="protein sequence ID" value="MFC3762094.1"/>
    <property type="molecule type" value="Genomic_DNA"/>
</dbReference>
<feature type="domain" description="Peptidase C39-like" evidence="1">
    <location>
        <begin position="194"/>
        <end position="358"/>
    </location>
</feature>
<sequence>MVAVAPVSAAEEQGAWPTDFHAWSSRADFARADLGRGVILGANGAGSVTLASGATRGTWTSDWYATPTDFSELVPSWQADTPAGTFVSIGLQARTATTESRWFVMGDWAFDTSVIQRRSTDGQSDTVGRILTDTFRSRTSPPGGQPVAYRLRVTLNGTSSAKPVVRQLAATTSRKSALPAVGSRPLANEAVELAVPSFSQTIHSGEYPDFGGGGGVWCSPTSTAMVVKYWQTGPSAEDLASLPPDPKFDERGRHDPEVAWAAHQVWDYVYEGAGNWPFNTAYASAYGLDGSVRQYSTLRGLEAWVRRGVPVVVSINWDNTDADPSNNLDGSSITGTDGHLMVAVGFTASGDVIANDPASPSNAAVRHVYKRAQFERNWLRASNGTTYVIKPSSLAG</sequence>
<name>A0ABV7YBB2_9ACTN</name>
<dbReference type="InterPro" id="IPR039564">
    <property type="entry name" value="Peptidase_C39-like"/>
</dbReference>
<organism evidence="2 3">
    <name type="scientific">Tenggerimyces flavus</name>
    <dbReference type="NCBI Taxonomy" id="1708749"/>
    <lineage>
        <taxon>Bacteria</taxon>
        <taxon>Bacillati</taxon>
        <taxon>Actinomycetota</taxon>
        <taxon>Actinomycetes</taxon>
        <taxon>Propionibacteriales</taxon>
        <taxon>Nocardioidaceae</taxon>
        <taxon>Tenggerimyces</taxon>
    </lineage>
</organism>
<protein>
    <submittedName>
        <fullName evidence="2">C39 family peptidase</fullName>
    </submittedName>
</protein>
<reference evidence="3" key="1">
    <citation type="journal article" date="2019" name="Int. J. Syst. Evol. Microbiol.">
        <title>The Global Catalogue of Microorganisms (GCM) 10K type strain sequencing project: providing services to taxonomists for standard genome sequencing and annotation.</title>
        <authorList>
            <consortium name="The Broad Institute Genomics Platform"/>
            <consortium name="The Broad Institute Genome Sequencing Center for Infectious Disease"/>
            <person name="Wu L."/>
            <person name="Ma J."/>
        </authorList>
    </citation>
    <scope>NUCLEOTIDE SEQUENCE [LARGE SCALE GENOMIC DNA]</scope>
    <source>
        <strain evidence="3">CGMCC 4.7241</strain>
    </source>
</reference>
<evidence type="ECO:0000259" key="1">
    <source>
        <dbReference type="Pfam" id="PF13529"/>
    </source>
</evidence>
<gene>
    <name evidence="2" type="ORF">ACFOUW_14730</name>
</gene>
<evidence type="ECO:0000313" key="2">
    <source>
        <dbReference type="EMBL" id="MFC3762094.1"/>
    </source>
</evidence>
<proteinExistence type="predicted"/>
<comment type="caution">
    <text evidence="2">The sequence shown here is derived from an EMBL/GenBank/DDBJ whole genome shotgun (WGS) entry which is preliminary data.</text>
</comment>
<keyword evidence="3" id="KW-1185">Reference proteome</keyword>
<dbReference type="Proteomes" id="UP001595699">
    <property type="component" value="Unassembled WGS sequence"/>
</dbReference>
<evidence type="ECO:0000313" key="3">
    <source>
        <dbReference type="Proteomes" id="UP001595699"/>
    </source>
</evidence>
<dbReference type="Pfam" id="PF13529">
    <property type="entry name" value="Peptidase_C39_2"/>
    <property type="match status" value="1"/>
</dbReference>
<dbReference type="Gene3D" id="3.90.70.10">
    <property type="entry name" value="Cysteine proteinases"/>
    <property type="match status" value="1"/>
</dbReference>
<dbReference type="RefSeq" id="WP_205120638.1">
    <property type="nucleotide sequence ID" value="NZ_JAFBCM010000001.1"/>
</dbReference>